<evidence type="ECO:0000256" key="1">
    <source>
        <dbReference type="ARBA" id="ARBA00005125"/>
    </source>
</evidence>
<sequence>MAEICLVTGSTGFVGRVLCPRLVADGWQVRRAVRRPDAQGDSVAIGDIQGGTDWSQALQGVSAVVHAAGCAHVLKTAGRDMESEFRTVNIEGTLNLASQALAAGVKRFLFVSSIKVNGEGTQPGAPYTAFDLPAPEDAYGRSKWEAEKGLRALCEGTPMQLVIVRPPLVYGPGAKANFAALIRLVNSGLPLPLGRLDNRRSLVALDNLVDLLAVCLRHPAAAGQTFLVRDGEDLSTSDLVRRLAKASQRPSRLLPMPGFARRLMLMLGQEGIHKRLYGSLQVDDSATRERLGWVPPLDVDQGLRRAVVDFPEGR</sequence>
<evidence type="ECO:0000313" key="4">
    <source>
        <dbReference type="EMBL" id="TRX75964.1"/>
    </source>
</evidence>
<comment type="similarity">
    <text evidence="2">Belongs to the NAD(P)-dependent epimerase/dehydratase family.</text>
</comment>
<evidence type="ECO:0000259" key="3">
    <source>
        <dbReference type="Pfam" id="PF01370"/>
    </source>
</evidence>
<dbReference type="Gene3D" id="3.40.50.720">
    <property type="entry name" value="NAD(P)-binding Rossmann-like Domain"/>
    <property type="match status" value="1"/>
</dbReference>
<dbReference type="PANTHER" id="PTHR43000">
    <property type="entry name" value="DTDP-D-GLUCOSE 4,6-DEHYDRATASE-RELATED"/>
    <property type="match status" value="1"/>
</dbReference>
<dbReference type="RefSeq" id="WP_143487356.1">
    <property type="nucleotide sequence ID" value="NZ_VJOY01000003.1"/>
</dbReference>
<evidence type="ECO:0000313" key="5">
    <source>
        <dbReference type="Proteomes" id="UP000315235"/>
    </source>
</evidence>
<dbReference type="Proteomes" id="UP000315235">
    <property type="component" value="Unassembled WGS sequence"/>
</dbReference>
<dbReference type="SUPFAM" id="SSF51735">
    <property type="entry name" value="NAD(P)-binding Rossmann-fold domains"/>
    <property type="match status" value="1"/>
</dbReference>
<dbReference type="AlphaFoldDB" id="A0A553H2I7"/>
<proteinExistence type="inferred from homology"/>
<organism evidence="4 5">
    <name type="scientific">Pseudomonas mangiferae</name>
    <dbReference type="NCBI Taxonomy" id="2593654"/>
    <lineage>
        <taxon>Bacteria</taxon>
        <taxon>Pseudomonadati</taxon>
        <taxon>Pseudomonadota</taxon>
        <taxon>Gammaproteobacteria</taxon>
        <taxon>Pseudomonadales</taxon>
        <taxon>Pseudomonadaceae</taxon>
        <taxon>Pseudomonas</taxon>
    </lineage>
</organism>
<reference evidence="4 5" key="1">
    <citation type="submission" date="2019-07" db="EMBL/GenBank/DDBJ databases">
        <title>Pseudomonas mangiferae sp. nov., isolated from bark of mango tree in Thailand.</title>
        <authorList>
            <person name="Srisuk N."/>
            <person name="Anurat P."/>
        </authorList>
    </citation>
    <scope>NUCLEOTIDE SEQUENCE [LARGE SCALE GENOMIC DNA]</scope>
    <source>
        <strain evidence="4 5">DMKU_BBB3-04</strain>
    </source>
</reference>
<name>A0A553H2I7_9PSED</name>
<dbReference type="InterPro" id="IPR036291">
    <property type="entry name" value="NAD(P)-bd_dom_sf"/>
</dbReference>
<protein>
    <submittedName>
        <fullName evidence="4">SDR family oxidoreductase</fullName>
    </submittedName>
</protein>
<evidence type="ECO:0000256" key="2">
    <source>
        <dbReference type="ARBA" id="ARBA00007637"/>
    </source>
</evidence>
<dbReference type="OrthoDB" id="9801056at2"/>
<accession>A0A553H2I7</accession>
<keyword evidence="5" id="KW-1185">Reference proteome</keyword>
<dbReference type="InterPro" id="IPR001509">
    <property type="entry name" value="Epimerase_deHydtase"/>
</dbReference>
<feature type="domain" description="NAD-dependent epimerase/dehydratase" evidence="3">
    <location>
        <begin position="6"/>
        <end position="223"/>
    </location>
</feature>
<comment type="caution">
    <text evidence="4">The sequence shown here is derived from an EMBL/GenBank/DDBJ whole genome shotgun (WGS) entry which is preliminary data.</text>
</comment>
<dbReference type="Pfam" id="PF01370">
    <property type="entry name" value="Epimerase"/>
    <property type="match status" value="1"/>
</dbReference>
<dbReference type="CDD" id="cd05232">
    <property type="entry name" value="UDP_G4E_4_SDR_e"/>
    <property type="match status" value="1"/>
</dbReference>
<dbReference type="EMBL" id="VJOY01000003">
    <property type="protein sequence ID" value="TRX75964.1"/>
    <property type="molecule type" value="Genomic_DNA"/>
</dbReference>
<gene>
    <name evidence="4" type="ORF">FM069_05900</name>
</gene>
<comment type="pathway">
    <text evidence="1">Bacterial outer membrane biogenesis; LPS O-antigen biosynthesis.</text>
</comment>